<feature type="domain" description="Reverse transcriptase" evidence="1">
    <location>
        <begin position="1"/>
        <end position="264"/>
    </location>
</feature>
<reference evidence="2 3" key="1">
    <citation type="submission" date="2020-08" db="EMBL/GenBank/DDBJ databases">
        <title>Genomic Encyclopedia of Type Strains, Phase IV (KMG-IV): sequencing the most valuable type-strain genomes for metagenomic binning, comparative biology and taxonomic classification.</title>
        <authorList>
            <person name="Goeker M."/>
        </authorList>
    </citation>
    <scope>NUCLEOTIDE SEQUENCE [LARGE SCALE GENOMIC DNA]</scope>
    <source>
        <strain evidence="2 3">DSM 4731</strain>
    </source>
</reference>
<dbReference type="SUPFAM" id="SSF56672">
    <property type="entry name" value="DNA/RNA polymerases"/>
    <property type="match status" value="1"/>
</dbReference>
<dbReference type="EMBL" id="JACHOQ010000014">
    <property type="protein sequence ID" value="MBB5741372.1"/>
    <property type="molecule type" value="Genomic_DNA"/>
</dbReference>
<accession>A0A7W9F9R3</accession>
<dbReference type="Pfam" id="PF00078">
    <property type="entry name" value="RVT_1"/>
    <property type="match status" value="1"/>
</dbReference>
<organism evidence="2 3">
    <name type="scientific">Brevundimonas aurantiaca</name>
    <dbReference type="NCBI Taxonomy" id="74316"/>
    <lineage>
        <taxon>Bacteria</taxon>
        <taxon>Pseudomonadati</taxon>
        <taxon>Pseudomonadota</taxon>
        <taxon>Alphaproteobacteria</taxon>
        <taxon>Caulobacterales</taxon>
        <taxon>Caulobacteraceae</taxon>
        <taxon>Brevundimonas</taxon>
    </lineage>
</organism>
<evidence type="ECO:0000313" key="3">
    <source>
        <dbReference type="Proteomes" id="UP000527324"/>
    </source>
</evidence>
<comment type="caution">
    <text evidence="2">The sequence shown here is derived from an EMBL/GenBank/DDBJ whole genome shotgun (WGS) entry which is preliminary data.</text>
</comment>
<evidence type="ECO:0000259" key="1">
    <source>
        <dbReference type="PROSITE" id="PS50878"/>
    </source>
</evidence>
<name>A0A7W9F9R3_9CAUL</name>
<dbReference type="InterPro" id="IPR000477">
    <property type="entry name" value="RT_dom"/>
</dbReference>
<dbReference type="Proteomes" id="UP000527324">
    <property type="component" value="Unassembled WGS sequence"/>
</dbReference>
<proteinExistence type="predicted"/>
<dbReference type="InterPro" id="IPR043502">
    <property type="entry name" value="DNA/RNA_pol_sf"/>
</dbReference>
<dbReference type="PROSITE" id="PS50878">
    <property type="entry name" value="RT_POL"/>
    <property type="match status" value="1"/>
</dbReference>
<sequence>MSQNVLAYRRIPTADGRGGKCNIHFAKDAFEAVERLQNCAAIAIDISSFFESLDHEMLKTAWQGLLGVSRLPDDHFAVFRAITSYSFVDRQAVYERLGHYGPKRKSKDGKDIMGYLTPYKDVPKQLCTGKQFREKISGGPLGSIVKKNFKKHGIPQGSPMSDVLANIYMMNFDLQLKAAVEAAGGVYFRYSDDVFIVVPGGEIEAHVWIANCQAAIANFGAKLKIKEEKAVAHVFTKDPNGGLFCDRVHGTQGGNGLEYLGFRFDGKRVYLRDATLSNLYRKVAMAARRDANQAARRYPNRSAAELKASFDYDRLIARFGRVEDFAENSKDYTKWTFWTYAQKAAEVFAPKNKNILGQLRNHRKRIRARADLEIDRAVAGRTKRAEAKAESLTSAPPSI</sequence>
<dbReference type="AlphaFoldDB" id="A0A7W9F9R3"/>
<dbReference type="RefSeq" id="WP_183218247.1">
    <property type="nucleotide sequence ID" value="NZ_CAJFZW010000082.1"/>
</dbReference>
<protein>
    <recommendedName>
        <fullName evidence="1">Reverse transcriptase domain-containing protein</fullName>
    </recommendedName>
</protein>
<keyword evidence="3" id="KW-1185">Reference proteome</keyword>
<evidence type="ECO:0000313" key="2">
    <source>
        <dbReference type="EMBL" id="MBB5741372.1"/>
    </source>
</evidence>
<gene>
    <name evidence="2" type="ORF">GGQ93_003113</name>
</gene>